<dbReference type="AlphaFoldDB" id="A0A3M7Q2V8"/>
<gene>
    <name evidence="2" type="ORF">BpHYR1_009550</name>
</gene>
<feature type="region of interest" description="Disordered" evidence="1">
    <location>
        <begin position="59"/>
        <end position="90"/>
    </location>
</feature>
<accession>A0A3M7Q2V8</accession>
<proteinExistence type="predicted"/>
<organism evidence="2 3">
    <name type="scientific">Brachionus plicatilis</name>
    <name type="common">Marine rotifer</name>
    <name type="synonym">Brachionus muelleri</name>
    <dbReference type="NCBI Taxonomy" id="10195"/>
    <lineage>
        <taxon>Eukaryota</taxon>
        <taxon>Metazoa</taxon>
        <taxon>Spiralia</taxon>
        <taxon>Gnathifera</taxon>
        <taxon>Rotifera</taxon>
        <taxon>Eurotatoria</taxon>
        <taxon>Monogononta</taxon>
        <taxon>Pseudotrocha</taxon>
        <taxon>Ploima</taxon>
        <taxon>Brachionidae</taxon>
        <taxon>Brachionus</taxon>
    </lineage>
</organism>
<keyword evidence="3" id="KW-1185">Reference proteome</keyword>
<dbReference type="Proteomes" id="UP000276133">
    <property type="component" value="Unassembled WGS sequence"/>
</dbReference>
<name>A0A3M7Q2V8_BRAPC</name>
<reference evidence="2 3" key="1">
    <citation type="journal article" date="2018" name="Sci. Rep.">
        <title>Genomic signatures of local adaptation to the degree of environmental predictability in rotifers.</title>
        <authorList>
            <person name="Franch-Gras L."/>
            <person name="Hahn C."/>
            <person name="Garcia-Roger E.M."/>
            <person name="Carmona M.J."/>
            <person name="Serra M."/>
            <person name="Gomez A."/>
        </authorList>
    </citation>
    <scope>NUCLEOTIDE SEQUENCE [LARGE SCALE GENOMIC DNA]</scope>
    <source>
        <strain evidence="2">HYR1</strain>
    </source>
</reference>
<evidence type="ECO:0000313" key="3">
    <source>
        <dbReference type="Proteomes" id="UP000276133"/>
    </source>
</evidence>
<evidence type="ECO:0000313" key="2">
    <source>
        <dbReference type="EMBL" id="RNA05767.1"/>
    </source>
</evidence>
<sequence length="90" mass="10202">MASMKNIFFGSSHLGSSIIGTIIVLRFKFIWRCEFHIKKFIKSIINLNLLIDTTEALEHQPKETQASTSAPRGIEFDDDSNDESIQENVS</sequence>
<comment type="caution">
    <text evidence="2">The sequence shown here is derived from an EMBL/GenBank/DDBJ whole genome shotgun (WGS) entry which is preliminary data.</text>
</comment>
<protein>
    <submittedName>
        <fullName evidence="2">Uncharacterized protein</fullName>
    </submittedName>
</protein>
<dbReference type="EMBL" id="REGN01007611">
    <property type="protein sequence ID" value="RNA05767.1"/>
    <property type="molecule type" value="Genomic_DNA"/>
</dbReference>
<feature type="compositionally biased region" description="Acidic residues" evidence="1">
    <location>
        <begin position="76"/>
        <end position="90"/>
    </location>
</feature>
<evidence type="ECO:0000256" key="1">
    <source>
        <dbReference type="SAM" id="MobiDB-lite"/>
    </source>
</evidence>